<accession>A0ABW0ZVU5</accession>
<proteinExistence type="predicted"/>
<evidence type="ECO:0000313" key="2">
    <source>
        <dbReference type="EMBL" id="MFC5745065.1"/>
    </source>
</evidence>
<organism evidence="2 3">
    <name type="scientific">Actinomadura rugatobispora</name>
    <dbReference type="NCBI Taxonomy" id="1994"/>
    <lineage>
        <taxon>Bacteria</taxon>
        <taxon>Bacillati</taxon>
        <taxon>Actinomycetota</taxon>
        <taxon>Actinomycetes</taxon>
        <taxon>Streptosporangiales</taxon>
        <taxon>Thermomonosporaceae</taxon>
        <taxon>Actinomadura</taxon>
    </lineage>
</organism>
<name>A0ABW0ZVU5_9ACTN</name>
<keyword evidence="1" id="KW-0812">Transmembrane</keyword>
<reference evidence="3" key="1">
    <citation type="journal article" date="2019" name="Int. J. Syst. Evol. Microbiol.">
        <title>The Global Catalogue of Microorganisms (GCM) 10K type strain sequencing project: providing services to taxonomists for standard genome sequencing and annotation.</title>
        <authorList>
            <consortium name="The Broad Institute Genomics Platform"/>
            <consortium name="The Broad Institute Genome Sequencing Center for Infectious Disease"/>
            <person name="Wu L."/>
            <person name="Ma J."/>
        </authorList>
    </citation>
    <scope>NUCLEOTIDE SEQUENCE [LARGE SCALE GENOMIC DNA]</scope>
    <source>
        <strain evidence="3">KCTC 42087</strain>
    </source>
</reference>
<evidence type="ECO:0000313" key="3">
    <source>
        <dbReference type="Proteomes" id="UP001596074"/>
    </source>
</evidence>
<dbReference type="EMBL" id="JBHSON010000006">
    <property type="protein sequence ID" value="MFC5745065.1"/>
    <property type="molecule type" value="Genomic_DNA"/>
</dbReference>
<evidence type="ECO:0000256" key="1">
    <source>
        <dbReference type="SAM" id="Phobius"/>
    </source>
</evidence>
<keyword evidence="3" id="KW-1185">Reference proteome</keyword>
<dbReference type="Proteomes" id="UP001596074">
    <property type="component" value="Unassembled WGS sequence"/>
</dbReference>
<gene>
    <name evidence="2" type="ORF">ACFPZN_05515</name>
</gene>
<keyword evidence="1" id="KW-1133">Transmembrane helix</keyword>
<dbReference type="RefSeq" id="WP_378280691.1">
    <property type="nucleotide sequence ID" value="NZ_JBHSON010000006.1"/>
</dbReference>
<sequence length="184" mass="19543">MRAGIALVGSVPLAAGLGMLLAGYGAFGASLEAAPVLDPAVSRFAAGQAWFWPLAGAVTEGVAFAALVWLIVQVQALLRRWRPLLDAPTRHLAGVAAGELLRDTRLIPGVREARIRFTGSPSRPRVRVEVTCRADAAPARIHADLASGPVERYCAAMGMDDLVAVIRFRLDDPPPPPKPVRELV</sequence>
<keyword evidence="1" id="KW-0472">Membrane</keyword>
<evidence type="ECO:0008006" key="4">
    <source>
        <dbReference type="Google" id="ProtNLM"/>
    </source>
</evidence>
<protein>
    <recommendedName>
        <fullName evidence="4">Alkaline shock response membrane anchor protein AmaP</fullName>
    </recommendedName>
</protein>
<feature type="transmembrane region" description="Helical" evidence="1">
    <location>
        <begin position="49"/>
        <end position="72"/>
    </location>
</feature>
<comment type="caution">
    <text evidence="2">The sequence shown here is derived from an EMBL/GenBank/DDBJ whole genome shotgun (WGS) entry which is preliminary data.</text>
</comment>